<dbReference type="PANTHER" id="PTHR36427:SF3">
    <property type="entry name" value="LARGE RIBOSOMAL SUBUNIT PROTEIN UL1M"/>
    <property type="match status" value="1"/>
</dbReference>
<dbReference type="Pfam" id="PF00687">
    <property type="entry name" value="Ribosomal_L1"/>
    <property type="match status" value="1"/>
</dbReference>
<evidence type="ECO:0000256" key="1">
    <source>
        <dbReference type="ARBA" id="ARBA00010531"/>
    </source>
</evidence>
<dbReference type="InterPro" id="IPR023674">
    <property type="entry name" value="Ribosomal_uL1-like"/>
</dbReference>
<accession>A0A2T9WLR8</accession>
<protein>
    <recommendedName>
        <fullName evidence="4">Ribosomal protein</fullName>
    </recommendedName>
</protein>
<dbReference type="GO" id="GO:0003723">
    <property type="term" value="F:RNA binding"/>
    <property type="evidence" value="ECO:0007669"/>
    <property type="project" value="InterPro"/>
</dbReference>
<name>A0A2T9WLR8_NANST</name>
<dbReference type="InterPro" id="IPR028364">
    <property type="entry name" value="Ribosomal_uL1/biogenesis"/>
</dbReference>
<proteinExistence type="inferred from homology"/>
<reference evidence="5" key="4">
    <citation type="submission" date="2021-11" db="EMBL/GenBank/DDBJ databases">
        <authorList>
            <person name="Munson-Mcgee J."/>
            <person name="Field E."/>
            <person name="Bateson M."/>
            <person name="Rooney C."/>
            <person name="Stepanauskas R."/>
            <person name="Young M."/>
        </authorList>
    </citation>
    <scope>NUCLEOTIDE SEQUENCE</scope>
    <source>
        <strain evidence="5">SCGC AB-777_F03</strain>
    </source>
</reference>
<dbReference type="EMBL" id="QEFP01000003">
    <property type="protein sequence ID" value="PVU68771.1"/>
    <property type="molecule type" value="Genomic_DNA"/>
</dbReference>
<dbReference type="CDD" id="cd00403">
    <property type="entry name" value="Ribosomal_L1"/>
    <property type="match status" value="1"/>
</dbReference>
<sequence>MDVKSIQSLIEKSKKRRFKQTVELIINLKKEYDLNKSENRFTEYVELPKGRGKKIKIAAVVGPELEKPAKEIFDFVLVKDKIKEISENKREAKKLVRRYYIFVAQASTMADLGRYLGKYLSTKNKMPNPKYGMIIPDNTNQDFLRSIYNRLQNMVRIVVKNHKTIGIPIGTEDMKYEDILENANHVLEYFINRVPGNKNSIKSVYIKLTMSDSIRIV</sequence>
<evidence type="ECO:0000256" key="3">
    <source>
        <dbReference type="ARBA" id="ARBA00023274"/>
    </source>
</evidence>
<dbReference type="PANTHER" id="PTHR36427">
    <property type="entry name" value="54S RIBOSOMAL PROTEIN L1, MITOCHONDRIAL"/>
    <property type="match status" value="1"/>
</dbReference>
<dbReference type="PROSITE" id="PS01199">
    <property type="entry name" value="RIBOSOMAL_L1"/>
    <property type="match status" value="1"/>
</dbReference>
<dbReference type="EMBL" id="QEFP02000006">
    <property type="protein sequence ID" value="MCC5447014.1"/>
    <property type="molecule type" value="Genomic_DNA"/>
</dbReference>
<dbReference type="AlphaFoldDB" id="A0A2T9WLR8"/>
<dbReference type="InterPro" id="IPR016095">
    <property type="entry name" value="Ribosomal_uL1_3-a/b-sand"/>
</dbReference>
<evidence type="ECO:0000256" key="4">
    <source>
        <dbReference type="RuleBase" id="RU000659"/>
    </source>
</evidence>
<evidence type="ECO:0000313" key="5">
    <source>
        <dbReference type="EMBL" id="MCC5447014.1"/>
    </source>
</evidence>
<dbReference type="Gene3D" id="3.30.190.20">
    <property type="match status" value="1"/>
</dbReference>
<gene>
    <name evidence="6" type="primary">rpl1P</name>
    <name evidence="5" type="ORF">DDW03_001190</name>
    <name evidence="6" type="ORF">DDW03_00965</name>
</gene>
<comment type="caution">
    <text evidence="6">The sequence shown here is derived from an EMBL/GenBank/DDBJ whole genome shotgun (WGS) entry which is preliminary data.</text>
</comment>
<dbReference type="InterPro" id="IPR002143">
    <property type="entry name" value="Ribosomal_uL1"/>
</dbReference>
<reference evidence="5" key="3">
    <citation type="submission" date="2017-05" db="EMBL/GenBank/DDBJ databases">
        <authorList>
            <person name="Munson-Mcgee J.H."/>
        </authorList>
    </citation>
    <scope>NUCLEOTIDE SEQUENCE</scope>
    <source>
        <strain evidence="5">SCGC AB-777_F03</strain>
    </source>
</reference>
<reference evidence="6" key="1">
    <citation type="journal article" date="2015" name="Appl. Environ. Microbiol.">
        <title>Nanoarchaeota, Their Sulfolobales Host, and Nanoarchaeota Virus Distribution across Yellowstone National Park Hot Springs.</title>
        <authorList>
            <person name="Munson-McGee J.H."/>
            <person name="Field E.K."/>
            <person name="Bateson M."/>
            <person name="Rooney C."/>
            <person name="Stepanauskas R."/>
            <person name="Young M.J."/>
        </authorList>
    </citation>
    <scope>NUCLEOTIDE SEQUENCE [LARGE SCALE GENOMIC DNA]</scope>
    <source>
        <strain evidence="6">SCGC AB-777_F03</strain>
    </source>
</reference>
<dbReference type="SUPFAM" id="SSF56808">
    <property type="entry name" value="Ribosomal protein L1"/>
    <property type="match status" value="1"/>
</dbReference>
<evidence type="ECO:0000256" key="2">
    <source>
        <dbReference type="ARBA" id="ARBA00022980"/>
    </source>
</evidence>
<evidence type="ECO:0000313" key="6">
    <source>
        <dbReference type="EMBL" id="PVU68771.1"/>
    </source>
</evidence>
<organism evidence="6">
    <name type="scientific">Nanobsidianus stetteri</name>
    <dbReference type="NCBI Taxonomy" id="1294122"/>
    <lineage>
        <taxon>Archaea</taxon>
        <taxon>Nanobdellota</taxon>
        <taxon>Candidatus Nanoarchaeia</taxon>
        <taxon>Nanoarchaeales</taxon>
        <taxon>Nanopusillaceae</taxon>
        <taxon>Candidatus Nanobsidianus</taxon>
    </lineage>
</organism>
<keyword evidence="2 4" id="KW-0689">Ribosomal protein</keyword>
<keyword evidence="3 4" id="KW-0687">Ribonucleoprotein</keyword>
<dbReference type="GO" id="GO:0003735">
    <property type="term" value="F:structural constituent of ribosome"/>
    <property type="evidence" value="ECO:0007669"/>
    <property type="project" value="InterPro"/>
</dbReference>
<reference evidence="6" key="2">
    <citation type="submission" date="2017-05" db="EMBL/GenBank/DDBJ databases">
        <authorList>
            <person name="Song R."/>
            <person name="Chenine A.L."/>
            <person name="Ruprecht R.M."/>
        </authorList>
    </citation>
    <scope>NUCLEOTIDE SEQUENCE</scope>
    <source>
        <strain evidence="6">SCGC AB-777_F03</strain>
    </source>
</reference>
<dbReference type="GO" id="GO:0015934">
    <property type="term" value="C:large ribosomal subunit"/>
    <property type="evidence" value="ECO:0007669"/>
    <property type="project" value="InterPro"/>
</dbReference>
<dbReference type="PIRSF" id="PIRSF002155">
    <property type="entry name" value="Ribosomal_L1"/>
    <property type="match status" value="1"/>
</dbReference>
<dbReference type="RefSeq" id="WP_228615242.1">
    <property type="nucleotide sequence ID" value="NZ_QEFP02000006.1"/>
</dbReference>
<comment type="similarity">
    <text evidence="1 4">Belongs to the universal ribosomal protein uL1 family.</text>
</comment>
<dbReference type="Gene3D" id="3.40.50.790">
    <property type="match status" value="1"/>
</dbReference>
<dbReference type="Proteomes" id="UP000245509">
    <property type="component" value="Unassembled WGS sequence"/>
</dbReference>
<dbReference type="GO" id="GO:0006412">
    <property type="term" value="P:translation"/>
    <property type="evidence" value="ECO:0007669"/>
    <property type="project" value="InterPro"/>
</dbReference>
<dbReference type="InterPro" id="IPR023673">
    <property type="entry name" value="Ribosomal_uL1_CS"/>
</dbReference>